<dbReference type="OrthoDB" id="3221235at2759"/>
<accession>A0A9P6LC38</accession>
<dbReference type="SUPFAM" id="SSF52047">
    <property type="entry name" value="RNI-like"/>
    <property type="match status" value="1"/>
</dbReference>
<dbReference type="PROSITE" id="PS50181">
    <property type="entry name" value="FBOX"/>
    <property type="match status" value="1"/>
</dbReference>
<dbReference type="Gene3D" id="1.20.1280.50">
    <property type="match status" value="1"/>
</dbReference>
<reference evidence="2" key="1">
    <citation type="journal article" date="2020" name="Nat. Commun.">
        <title>Large-scale genome sequencing of mycorrhizal fungi provides insights into the early evolution of symbiotic traits.</title>
        <authorList>
            <person name="Miyauchi S."/>
            <person name="Kiss E."/>
            <person name="Kuo A."/>
            <person name="Drula E."/>
            <person name="Kohler A."/>
            <person name="Sanchez-Garcia M."/>
            <person name="Morin E."/>
            <person name="Andreopoulos B."/>
            <person name="Barry K.W."/>
            <person name="Bonito G."/>
            <person name="Buee M."/>
            <person name="Carver A."/>
            <person name="Chen C."/>
            <person name="Cichocki N."/>
            <person name="Clum A."/>
            <person name="Culley D."/>
            <person name="Crous P.W."/>
            <person name="Fauchery L."/>
            <person name="Girlanda M."/>
            <person name="Hayes R.D."/>
            <person name="Keri Z."/>
            <person name="LaButti K."/>
            <person name="Lipzen A."/>
            <person name="Lombard V."/>
            <person name="Magnuson J."/>
            <person name="Maillard F."/>
            <person name="Murat C."/>
            <person name="Nolan M."/>
            <person name="Ohm R.A."/>
            <person name="Pangilinan J."/>
            <person name="Pereira M.F."/>
            <person name="Perotto S."/>
            <person name="Peter M."/>
            <person name="Pfister S."/>
            <person name="Riley R."/>
            <person name="Sitrit Y."/>
            <person name="Stielow J.B."/>
            <person name="Szollosi G."/>
            <person name="Zifcakova L."/>
            <person name="Stursova M."/>
            <person name="Spatafora J.W."/>
            <person name="Tedersoo L."/>
            <person name="Vaario L.M."/>
            <person name="Yamada A."/>
            <person name="Yan M."/>
            <person name="Wang P."/>
            <person name="Xu J."/>
            <person name="Bruns T."/>
            <person name="Baldrian P."/>
            <person name="Vilgalys R."/>
            <person name="Dunand C."/>
            <person name="Henrissat B."/>
            <person name="Grigoriev I.V."/>
            <person name="Hibbett D."/>
            <person name="Nagy L.G."/>
            <person name="Martin F.M."/>
        </authorList>
    </citation>
    <scope>NUCLEOTIDE SEQUENCE</scope>
    <source>
        <strain evidence="2">UH-Tt-Lm1</strain>
    </source>
</reference>
<dbReference type="SUPFAM" id="SSF81383">
    <property type="entry name" value="F-box domain"/>
    <property type="match status" value="1"/>
</dbReference>
<comment type="caution">
    <text evidence="2">The sequence shown here is derived from an EMBL/GenBank/DDBJ whole genome shotgun (WGS) entry which is preliminary data.</text>
</comment>
<keyword evidence="3" id="KW-1185">Reference proteome</keyword>
<reference evidence="2" key="2">
    <citation type="submission" date="2020-11" db="EMBL/GenBank/DDBJ databases">
        <authorList>
            <consortium name="DOE Joint Genome Institute"/>
            <person name="Kuo A."/>
            <person name="Miyauchi S."/>
            <person name="Kiss E."/>
            <person name="Drula E."/>
            <person name="Kohler A."/>
            <person name="Sanchez-Garcia M."/>
            <person name="Andreopoulos B."/>
            <person name="Barry K.W."/>
            <person name="Bonito G."/>
            <person name="Buee M."/>
            <person name="Carver A."/>
            <person name="Chen C."/>
            <person name="Cichocki N."/>
            <person name="Clum A."/>
            <person name="Culley D."/>
            <person name="Crous P.W."/>
            <person name="Fauchery L."/>
            <person name="Girlanda M."/>
            <person name="Hayes R."/>
            <person name="Keri Z."/>
            <person name="Labutti K."/>
            <person name="Lipzen A."/>
            <person name="Lombard V."/>
            <person name="Magnuson J."/>
            <person name="Maillard F."/>
            <person name="Morin E."/>
            <person name="Murat C."/>
            <person name="Nolan M."/>
            <person name="Ohm R."/>
            <person name="Pangilinan J."/>
            <person name="Pereira M."/>
            <person name="Perotto S."/>
            <person name="Peter M."/>
            <person name="Riley R."/>
            <person name="Sitrit Y."/>
            <person name="Stielow B."/>
            <person name="Szollosi G."/>
            <person name="Zifcakova L."/>
            <person name="Stursova M."/>
            <person name="Spatafora J.W."/>
            <person name="Tedersoo L."/>
            <person name="Vaario L.-M."/>
            <person name="Yamada A."/>
            <person name="Yan M."/>
            <person name="Wang P."/>
            <person name="Xu J."/>
            <person name="Bruns T."/>
            <person name="Baldrian P."/>
            <person name="Vilgalys R."/>
            <person name="Henrissat B."/>
            <person name="Grigoriev I.V."/>
            <person name="Hibbett D."/>
            <person name="Nagy L.G."/>
            <person name="Martin F.M."/>
        </authorList>
    </citation>
    <scope>NUCLEOTIDE SEQUENCE</scope>
    <source>
        <strain evidence="2">UH-Tt-Lm1</strain>
    </source>
</reference>
<dbReference type="PANTHER" id="PTHR38926:SF72">
    <property type="entry name" value="IM:7136021-RELATED"/>
    <property type="match status" value="1"/>
</dbReference>
<dbReference type="Pfam" id="PF12937">
    <property type="entry name" value="F-box-like"/>
    <property type="match status" value="1"/>
</dbReference>
<sequence length="490" mass="54308">MVAIRHSDRPMTNGKVEALEKRVLELMPLFASWKNSCVPVNRLPPEILTKVARFLPNCDLYAGLRVCRRWYDALMSPVVWSEIDLDQIYQAQIFLMRSKQAPVDVQISSLGEVQLSILRACSSRIRSLDISHHAVQRSLLAHFSNTTAPLLRDLRVSGSQYSAAYFRLPSAIFTGNISSLRKLVLTNVSSNFTHLVLPNLTTFELVNTTHPDATLSLSDLLDFLERSPHLISLDLDYHSHYDSTVALGRVVTLHHMKYIRINGQPLTPSDTSHGLLAHLSLPSRVIIKLSVHIHGSGTDLVALTIPPGHDLIPSIRSPESIWFQRSSESECFMLFSGTHSALRIGACWGGTHDFAARAICSYGSPDVSGVETLVVENHGSAHQYLTQALRSLTNLRSLKVSLFHHAAAPLCALRQEGTSPLLRHFSMDLFDGCRVQTEDLRKMAKVRKSRGQRLESLRLDLSSGSAVIGDISSLKGYVGRIKVTTDSGAR</sequence>
<dbReference type="Proteomes" id="UP000736335">
    <property type="component" value="Unassembled WGS sequence"/>
</dbReference>
<gene>
    <name evidence="2" type="ORF">BJ322DRAFT_1102604</name>
</gene>
<dbReference type="EMBL" id="WIUZ02000001">
    <property type="protein sequence ID" value="KAF9792076.1"/>
    <property type="molecule type" value="Genomic_DNA"/>
</dbReference>
<dbReference type="Gene3D" id="3.80.10.10">
    <property type="entry name" value="Ribonuclease Inhibitor"/>
    <property type="match status" value="1"/>
</dbReference>
<protein>
    <recommendedName>
        <fullName evidence="1">F-box domain-containing protein</fullName>
    </recommendedName>
</protein>
<organism evidence="2 3">
    <name type="scientific">Thelephora terrestris</name>
    <dbReference type="NCBI Taxonomy" id="56493"/>
    <lineage>
        <taxon>Eukaryota</taxon>
        <taxon>Fungi</taxon>
        <taxon>Dikarya</taxon>
        <taxon>Basidiomycota</taxon>
        <taxon>Agaricomycotina</taxon>
        <taxon>Agaricomycetes</taxon>
        <taxon>Thelephorales</taxon>
        <taxon>Thelephoraceae</taxon>
        <taxon>Thelephora</taxon>
    </lineage>
</organism>
<name>A0A9P6LC38_9AGAM</name>
<dbReference type="AlphaFoldDB" id="A0A9P6LC38"/>
<dbReference type="InterPro" id="IPR036047">
    <property type="entry name" value="F-box-like_dom_sf"/>
</dbReference>
<dbReference type="InterPro" id="IPR001810">
    <property type="entry name" value="F-box_dom"/>
</dbReference>
<proteinExistence type="predicted"/>
<feature type="domain" description="F-box" evidence="1">
    <location>
        <begin position="37"/>
        <end position="83"/>
    </location>
</feature>
<evidence type="ECO:0000313" key="3">
    <source>
        <dbReference type="Proteomes" id="UP000736335"/>
    </source>
</evidence>
<dbReference type="PANTHER" id="PTHR38926">
    <property type="entry name" value="F-BOX DOMAIN CONTAINING PROTEIN, EXPRESSED"/>
    <property type="match status" value="1"/>
</dbReference>
<evidence type="ECO:0000259" key="1">
    <source>
        <dbReference type="PROSITE" id="PS50181"/>
    </source>
</evidence>
<evidence type="ECO:0000313" key="2">
    <source>
        <dbReference type="EMBL" id="KAF9792076.1"/>
    </source>
</evidence>
<dbReference type="InterPro" id="IPR032675">
    <property type="entry name" value="LRR_dom_sf"/>
</dbReference>